<organism evidence="3 4">
    <name type="scientific">Blumeria graminis f. sp. hordei (strain DH14)</name>
    <name type="common">Barley powdery mildew</name>
    <name type="synonym">Oidium monilioides f. sp. hordei</name>
    <dbReference type="NCBI Taxonomy" id="546991"/>
    <lineage>
        <taxon>Eukaryota</taxon>
        <taxon>Fungi</taxon>
        <taxon>Dikarya</taxon>
        <taxon>Ascomycota</taxon>
        <taxon>Pezizomycotina</taxon>
        <taxon>Leotiomycetes</taxon>
        <taxon>Erysiphales</taxon>
        <taxon>Erysiphaceae</taxon>
        <taxon>Blumeria</taxon>
        <taxon>Blumeria hordei</taxon>
    </lineage>
</organism>
<sequence>MSQFGAYYLTGFMLITAAFSQQCRLQFDARVPQGTSVGNFDVKTSLFRTTDVIGKGSDTFYFPHCLRTHVSPGLKFSEVIQLPKSGASLFDEKSTPFEVTISDKSIFNDQVGFRRAEVLPVSVTGDDTDPSSLGIKTLHFSLKSDPLKALNTSHEYQLVFMEDSAFSTNQFVLKTGTILGQKQDPKDLVLMGNVDDGEILFTTPFTAGVFHNFALKLNFDDNQISVFYSTGNEALKSVLTDTANDLTGHGMFHFGLLKKPVGEAKDIAKGGFQPDGIDEGIIYGGIFQEDSVDGCLSSTV</sequence>
<dbReference type="Gene3D" id="2.60.120.1160">
    <property type="match status" value="1"/>
</dbReference>
<feature type="domain" description="Glycoside hydrolase 131 catalytic N-terminal" evidence="2">
    <location>
        <begin position="61"/>
        <end position="294"/>
    </location>
</feature>
<keyword evidence="1" id="KW-0732">Signal</keyword>
<dbReference type="HOGENOM" id="CLU_063723_1_0_1"/>
<dbReference type="EMBL" id="CAUH01000342">
    <property type="protein sequence ID" value="CCU74446.1"/>
    <property type="molecule type" value="Genomic_DNA"/>
</dbReference>
<accession>N1J570</accession>
<evidence type="ECO:0000256" key="1">
    <source>
        <dbReference type="SAM" id="SignalP"/>
    </source>
</evidence>
<proteinExistence type="predicted"/>
<dbReference type="InParanoid" id="N1J570"/>
<comment type="caution">
    <text evidence="3">The sequence shown here is derived from an EMBL/GenBank/DDBJ whole genome shotgun (WGS) entry which is preliminary data.</text>
</comment>
<evidence type="ECO:0000313" key="3">
    <source>
        <dbReference type="EMBL" id="CCU74446.1"/>
    </source>
</evidence>
<evidence type="ECO:0000259" key="2">
    <source>
        <dbReference type="Pfam" id="PF18271"/>
    </source>
</evidence>
<name>N1J570_BLUG1</name>
<reference evidence="3 4" key="1">
    <citation type="journal article" date="2010" name="Science">
        <title>Genome expansion and gene loss in powdery mildew fungi reveal tradeoffs in extreme parasitism.</title>
        <authorList>
            <person name="Spanu P.D."/>
            <person name="Abbott J.C."/>
            <person name="Amselem J."/>
            <person name="Burgis T.A."/>
            <person name="Soanes D.M."/>
            <person name="Stueber K."/>
            <person name="Ver Loren van Themaat E."/>
            <person name="Brown J.K.M."/>
            <person name="Butcher S.A."/>
            <person name="Gurr S.J."/>
            <person name="Lebrun M.-H."/>
            <person name="Ridout C.J."/>
            <person name="Schulze-Lefert P."/>
            <person name="Talbot N.J."/>
            <person name="Ahmadinejad N."/>
            <person name="Ametz C."/>
            <person name="Barton G.R."/>
            <person name="Benjdia M."/>
            <person name="Bidzinski P."/>
            <person name="Bindschedler L.V."/>
            <person name="Both M."/>
            <person name="Brewer M.T."/>
            <person name="Cadle-Davidson L."/>
            <person name="Cadle-Davidson M.M."/>
            <person name="Collemare J."/>
            <person name="Cramer R."/>
            <person name="Frenkel O."/>
            <person name="Godfrey D."/>
            <person name="Harriman J."/>
            <person name="Hoede C."/>
            <person name="King B.C."/>
            <person name="Klages S."/>
            <person name="Kleemann J."/>
            <person name="Knoll D."/>
            <person name="Koti P.S."/>
            <person name="Kreplak J."/>
            <person name="Lopez-Ruiz F.J."/>
            <person name="Lu X."/>
            <person name="Maekawa T."/>
            <person name="Mahanil S."/>
            <person name="Micali C."/>
            <person name="Milgroom M.G."/>
            <person name="Montana G."/>
            <person name="Noir S."/>
            <person name="O'Connell R.J."/>
            <person name="Oberhaensli S."/>
            <person name="Parlange F."/>
            <person name="Pedersen C."/>
            <person name="Quesneville H."/>
            <person name="Reinhardt R."/>
            <person name="Rott M."/>
            <person name="Sacristan S."/>
            <person name="Schmidt S.M."/>
            <person name="Schoen M."/>
            <person name="Skamnioti P."/>
            <person name="Sommer H."/>
            <person name="Stephens A."/>
            <person name="Takahara H."/>
            <person name="Thordal-Christensen H."/>
            <person name="Vigouroux M."/>
            <person name="Wessling R."/>
            <person name="Wicker T."/>
            <person name="Panstruga R."/>
        </authorList>
    </citation>
    <scope>NUCLEOTIDE SEQUENCE [LARGE SCALE GENOMIC DNA]</scope>
    <source>
        <strain evidence="3">DH14</strain>
    </source>
</reference>
<evidence type="ECO:0000313" key="4">
    <source>
        <dbReference type="Proteomes" id="UP000015441"/>
    </source>
</evidence>
<dbReference type="Proteomes" id="UP000015441">
    <property type="component" value="Unassembled WGS sequence"/>
</dbReference>
<gene>
    <name evidence="3" type="ORF">BGHDH14_bgh00353</name>
</gene>
<feature type="chain" id="PRO_5004107460" description="Glycoside hydrolase 131 catalytic N-terminal domain-containing protein" evidence="1">
    <location>
        <begin position="21"/>
        <end position="300"/>
    </location>
</feature>
<protein>
    <recommendedName>
        <fullName evidence="2">Glycoside hydrolase 131 catalytic N-terminal domain-containing protein</fullName>
    </recommendedName>
</protein>
<keyword evidence="4" id="KW-1185">Reference proteome</keyword>
<dbReference type="PANTHER" id="PTHR34612:SF2">
    <property type="entry name" value="GLYCOSIDE HYDROLASE 131 CATALYTIC N-TERMINAL DOMAIN-CONTAINING PROTEIN"/>
    <property type="match status" value="1"/>
</dbReference>
<dbReference type="PANTHER" id="PTHR34612">
    <property type="entry name" value="GH131_N DOMAIN-CONTAINING PROTEIN"/>
    <property type="match status" value="1"/>
</dbReference>
<feature type="signal peptide" evidence="1">
    <location>
        <begin position="1"/>
        <end position="20"/>
    </location>
</feature>
<dbReference type="AlphaFoldDB" id="N1J570"/>
<dbReference type="STRING" id="546991.N1J570"/>
<dbReference type="Pfam" id="PF18271">
    <property type="entry name" value="GH131_N"/>
    <property type="match status" value="1"/>
</dbReference>
<dbReference type="OrthoDB" id="5283326at2759"/>
<dbReference type="eggNOG" id="ENOG502SKJS">
    <property type="taxonomic scope" value="Eukaryota"/>
</dbReference>
<dbReference type="InterPro" id="IPR041524">
    <property type="entry name" value="GH131_N"/>
</dbReference>